<dbReference type="InterPro" id="IPR003439">
    <property type="entry name" value="ABC_transporter-like_ATP-bd"/>
</dbReference>
<dbReference type="InterPro" id="IPR027417">
    <property type="entry name" value="P-loop_NTPase"/>
</dbReference>
<dbReference type="SMART" id="SM00382">
    <property type="entry name" value="AAA"/>
    <property type="match status" value="1"/>
</dbReference>
<keyword evidence="2" id="KW-0547">Nucleotide-binding</keyword>
<dbReference type="RefSeq" id="WP_053429499.1">
    <property type="nucleotide sequence ID" value="NZ_LGUE01000008.1"/>
</dbReference>
<dbReference type="Gene3D" id="3.40.50.300">
    <property type="entry name" value="P-loop containing nucleotide triphosphate hydrolases"/>
    <property type="match status" value="1"/>
</dbReference>
<dbReference type="Proteomes" id="UP000037405">
    <property type="component" value="Unassembled WGS sequence"/>
</dbReference>
<evidence type="ECO:0000256" key="3">
    <source>
        <dbReference type="ARBA" id="ARBA00022840"/>
    </source>
</evidence>
<evidence type="ECO:0000256" key="2">
    <source>
        <dbReference type="ARBA" id="ARBA00022741"/>
    </source>
</evidence>
<keyword evidence="6" id="KW-1185">Reference proteome</keyword>
<dbReference type="SUPFAM" id="SSF52540">
    <property type="entry name" value="P-loop containing nucleoside triphosphate hydrolases"/>
    <property type="match status" value="1"/>
</dbReference>
<dbReference type="InterPro" id="IPR050319">
    <property type="entry name" value="ABC_transp_ATP-bind"/>
</dbReference>
<dbReference type="PATRIC" id="fig|189381.12.peg.3199"/>
<keyword evidence="3" id="KW-0067">ATP-binding</keyword>
<dbReference type="PANTHER" id="PTHR43776">
    <property type="entry name" value="TRANSPORT ATP-BINDING PROTEIN"/>
    <property type="match status" value="1"/>
</dbReference>
<dbReference type="GO" id="GO:0005524">
    <property type="term" value="F:ATP binding"/>
    <property type="evidence" value="ECO:0007669"/>
    <property type="project" value="UniProtKB-KW"/>
</dbReference>
<evidence type="ECO:0000313" key="5">
    <source>
        <dbReference type="EMBL" id="KON82843.1"/>
    </source>
</evidence>
<organism evidence="5 6">
    <name type="scientific">Rossellomorea marisflavi</name>
    <dbReference type="NCBI Taxonomy" id="189381"/>
    <lineage>
        <taxon>Bacteria</taxon>
        <taxon>Bacillati</taxon>
        <taxon>Bacillota</taxon>
        <taxon>Bacilli</taxon>
        <taxon>Bacillales</taxon>
        <taxon>Bacillaceae</taxon>
        <taxon>Rossellomorea</taxon>
    </lineage>
</organism>
<evidence type="ECO:0000256" key="1">
    <source>
        <dbReference type="ARBA" id="ARBA00022448"/>
    </source>
</evidence>
<comment type="caution">
    <text evidence="5">The sequence shown here is derived from an EMBL/GenBank/DDBJ whole genome shotgun (WGS) entry which is preliminary data.</text>
</comment>
<protein>
    <submittedName>
        <fullName evidence="5">Peptide ABC transporter ATPase</fullName>
    </submittedName>
</protein>
<dbReference type="InterPro" id="IPR017871">
    <property type="entry name" value="ABC_transporter-like_CS"/>
</dbReference>
<dbReference type="OrthoDB" id="9802264at2"/>
<reference evidence="6" key="1">
    <citation type="submission" date="2015-07" db="EMBL/GenBank/DDBJ databases">
        <title>Fjat-14235 jcm11544.</title>
        <authorList>
            <person name="Liu B."/>
            <person name="Wang J."/>
            <person name="Zhu Y."/>
            <person name="Liu G."/>
            <person name="Chen Q."/>
            <person name="Chen Z."/>
            <person name="Lan J."/>
            <person name="Che J."/>
            <person name="Ge C."/>
            <person name="Shi H."/>
            <person name="Pan Z."/>
            <person name="Liu X."/>
        </authorList>
    </citation>
    <scope>NUCLEOTIDE SEQUENCE [LARGE SCALE GENOMIC DNA]</scope>
    <source>
        <strain evidence="6">JCM 11544</strain>
    </source>
</reference>
<dbReference type="PROSITE" id="PS50893">
    <property type="entry name" value="ABC_TRANSPORTER_2"/>
    <property type="match status" value="1"/>
</dbReference>
<dbReference type="CDD" id="cd03257">
    <property type="entry name" value="ABC_NikE_OppD_transporters"/>
    <property type="match status" value="1"/>
</dbReference>
<dbReference type="GO" id="GO:0016887">
    <property type="term" value="F:ATP hydrolysis activity"/>
    <property type="evidence" value="ECO:0007669"/>
    <property type="project" value="InterPro"/>
</dbReference>
<gene>
    <name evidence="5" type="ORF">AF331_18490</name>
</gene>
<evidence type="ECO:0000259" key="4">
    <source>
        <dbReference type="PROSITE" id="PS50893"/>
    </source>
</evidence>
<dbReference type="AlphaFoldDB" id="A0A0M0FZ98"/>
<dbReference type="GO" id="GO:0055085">
    <property type="term" value="P:transmembrane transport"/>
    <property type="evidence" value="ECO:0007669"/>
    <property type="project" value="UniProtKB-ARBA"/>
</dbReference>
<name>A0A0M0FZ98_9BACI</name>
<sequence length="252" mass="28169">MNAMLVKGVTKQFHGRPVLNDVSFELEKGECLGLMGESGSGKSTLARCIMGMQRVDKGAIRLMGERIDHLSDRKLRPFRKRLQLVLQNPAAALNPKKKIADSLLDPYLFLGKHVRLQHFSAVSESLLVKELLDAVELPGELAARYPHELSGGQRQRVNIARAISIEPDVLVLDEPTASLDVVSQASILDLLTDLKEELGLSYLFISHDLAALHEMSDRIMVMKDGRLVDNFHRGDIFSPNRETYTKELISIF</sequence>
<proteinExistence type="predicted"/>
<keyword evidence="1" id="KW-0813">Transport</keyword>
<accession>A0A0M0FZ98</accession>
<evidence type="ECO:0000313" key="6">
    <source>
        <dbReference type="Proteomes" id="UP000037405"/>
    </source>
</evidence>
<dbReference type="PROSITE" id="PS00211">
    <property type="entry name" value="ABC_TRANSPORTER_1"/>
    <property type="match status" value="1"/>
</dbReference>
<dbReference type="EMBL" id="LGUE01000008">
    <property type="protein sequence ID" value="KON82843.1"/>
    <property type="molecule type" value="Genomic_DNA"/>
</dbReference>
<dbReference type="Pfam" id="PF00005">
    <property type="entry name" value="ABC_tran"/>
    <property type="match status" value="1"/>
</dbReference>
<dbReference type="InterPro" id="IPR003593">
    <property type="entry name" value="AAA+_ATPase"/>
</dbReference>
<feature type="domain" description="ABC transporter" evidence="4">
    <location>
        <begin position="4"/>
        <end position="249"/>
    </location>
</feature>